<organism evidence="3 4">
    <name type="scientific">Mycetocola miduiensis</name>
    <dbReference type="NCBI Taxonomy" id="995034"/>
    <lineage>
        <taxon>Bacteria</taxon>
        <taxon>Bacillati</taxon>
        <taxon>Actinomycetota</taxon>
        <taxon>Actinomycetes</taxon>
        <taxon>Micrococcales</taxon>
        <taxon>Microbacteriaceae</taxon>
        <taxon>Mycetocola</taxon>
    </lineage>
</organism>
<dbReference type="STRING" id="995034.SAMN05216219_3254"/>
<dbReference type="AlphaFoldDB" id="A0A1I5E384"/>
<dbReference type="OrthoDB" id="3226781at2"/>
<evidence type="ECO:0000259" key="2">
    <source>
        <dbReference type="SMART" id="SM00909"/>
    </source>
</evidence>
<evidence type="ECO:0000256" key="1">
    <source>
        <dbReference type="SAM" id="SignalP"/>
    </source>
</evidence>
<dbReference type="EMBL" id="FOVM01000014">
    <property type="protein sequence ID" value="SFO05793.1"/>
    <property type="molecule type" value="Genomic_DNA"/>
</dbReference>
<accession>A0A1I5E384</accession>
<keyword evidence="4" id="KW-1185">Reference proteome</keyword>
<evidence type="ECO:0000313" key="3">
    <source>
        <dbReference type="EMBL" id="SFO05793.1"/>
    </source>
</evidence>
<proteinExistence type="predicted"/>
<dbReference type="InterPro" id="IPR019606">
    <property type="entry name" value="GerMN"/>
</dbReference>
<dbReference type="SMART" id="SM00909">
    <property type="entry name" value="Germane"/>
    <property type="match status" value="1"/>
</dbReference>
<feature type="chain" id="PRO_5038959974" evidence="1">
    <location>
        <begin position="20"/>
        <end position="560"/>
    </location>
</feature>
<dbReference type="InterPro" id="IPR059026">
    <property type="entry name" value="LpqB_N"/>
</dbReference>
<sequence>MKGRSWAVAIAVTASLILAGCSGIPQSGAPRIGQPVPGAEDPEVQFIADGPQAGASQEEILRGFIDAASSPREDYATAREFLAPKIRSTWEPDLNVIVDEAAQRSYVSADETSMNLTVAPVAEVNAEGEYTEFSTRTPLTQGYSFIKVKDEWRISVAPDRVILDSQRFNDVFGSYALTFFDPSWSYLIPDLRWFPSRTSTGTRIVNALLDGPSPLLAGAVATAFPEGTTLTKGAVPVVGDVAQVDLSSEVLEADDLTFQRIRAQIAGSLAGVSAINSVSVTVNNNTEDLPALTLQSPRADPRALVLSKDGFGFLSGGDALERLPGLSDQVEALRPDVVVVNAEHSAAAARTADGVFSIRASASEPLLVDARSGLIAPSFDTFGYVWSVPASAPASLVVSGLDGSQTPVQTSWPEASSIQSLAVSRDGTRVLALVRVGDDPRLLVAGIQRDAENMPVALGDPQVLAVGTSSAVTTTWVDDLTVATLTTAADGSTEIVKQVIGGQSELLQGPAGAESLVAGSGLRQLRAVTSGGNLTALRTSAWQVVGTGIVLIATQLGSPN</sequence>
<reference evidence="4" key="1">
    <citation type="submission" date="2016-10" db="EMBL/GenBank/DDBJ databases">
        <authorList>
            <person name="Varghese N."/>
            <person name="Submissions S."/>
        </authorList>
    </citation>
    <scope>NUCLEOTIDE SEQUENCE [LARGE SCALE GENOMIC DNA]</scope>
    <source>
        <strain evidence="4">CGMCC 1.11101</strain>
    </source>
</reference>
<feature type="domain" description="GerMN" evidence="2">
    <location>
        <begin position="201"/>
        <end position="291"/>
    </location>
</feature>
<dbReference type="Pfam" id="PF10646">
    <property type="entry name" value="Germane"/>
    <property type="match status" value="1"/>
</dbReference>
<dbReference type="Pfam" id="PF25976">
    <property type="entry name" value="LpqB_N"/>
    <property type="match status" value="1"/>
</dbReference>
<dbReference type="Proteomes" id="UP000198867">
    <property type="component" value="Unassembled WGS sequence"/>
</dbReference>
<name>A0A1I5E384_9MICO</name>
<dbReference type="PROSITE" id="PS51257">
    <property type="entry name" value="PROKAR_LIPOPROTEIN"/>
    <property type="match status" value="1"/>
</dbReference>
<dbReference type="RefSeq" id="WP_090713322.1">
    <property type="nucleotide sequence ID" value="NZ_FOVM01000014.1"/>
</dbReference>
<gene>
    <name evidence="3" type="ORF">SAMN05216219_3254</name>
</gene>
<feature type="signal peptide" evidence="1">
    <location>
        <begin position="1"/>
        <end position="19"/>
    </location>
</feature>
<evidence type="ECO:0000313" key="4">
    <source>
        <dbReference type="Proteomes" id="UP000198867"/>
    </source>
</evidence>
<protein>
    <submittedName>
        <fullName evidence="3">Sporulation and spore germination</fullName>
    </submittedName>
</protein>
<keyword evidence="1" id="KW-0732">Signal</keyword>